<gene>
    <name evidence="8" type="ORF">ACFFIT_08540</name>
</gene>
<keyword evidence="4 7" id="KW-0812">Transmembrane</keyword>
<dbReference type="Proteomes" id="UP001589758">
    <property type="component" value="Unassembled WGS sequence"/>
</dbReference>
<comment type="caution">
    <text evidence="8">The sequence shown here is derived from an EMBL/GenBank/DDBJ whole genome shotgun (WGS) entry which is preliminary data.</text>
</comment>
<evidence type="ECO:0000313" key="8">
    <source>
        <dbReference type="EMBL" id="MFC0180126.1"/>
    </source>
</evidence>
<proteinExistence type="predicted"/>
<evidence type="ECO:0000256" key="4">
    <source>
        <dbReference type="ARBA" id="ARBA00022692"/>
    </source>
</evidence>
<evidence type="ECO:0000313" key="9">
    <source>
        <dbReference type="Proteomes" id="UP001589758"/>
    </source>
</evidence>
<dbReference type="InterPro" id="IPR052031">
    <property type="entry name" value="Membrane_Transporter-Flippase"/>
</dbReference>
<organism evidence="8 9">
    <name type="scientific">Thorsellia kenyensis</name>
    <dbReference type="NCBI Taxonomy" id="1549888"/>
    <lineage>
        <taxon>Bacteria</taxon>
        <taxon>Pseudomonadati</taxon>
        <taxon>Pseudomonadota</taxon>
        <taxon>Gammaproteobacteria</taxon>
        <taxon>Enterobacterales</taxon>
        <taxon>Thorselliaceae</taxon>
        <taxon>Thorsellia</taxon>
    </lineage>
</organism>
<evidence type="ECO:0000256" key="6">
    <source>
        <dbReference type="ARBA" id="ARBA00023136"/>
    </source>
</evidence>
<dbReference type="InterPro" id="IPR048279">
    <property type="entry name" value="MdtK-like"/>
</dbReference>
<feature type="transmembrane region" description="Helical" evidence="7">
    <location>
        <begin position="109"/>
        <end position="127"/>
    </location>
</feature>
<dbReference type="Pfam" id="PF01554">
    <property type="entry name" value="MatE"/>
    <property type="match status" value="2"/>
</dbReference>
<dbReference type="PANTHER" id="PTHR43549">
    <property type="entry name" value="MULTIDRUG RESISTANCE PROTEIN YPNP-RELATED"/>
    <property type="match status" value="1"/>
</dbReference>
<feature type="transmembrane region" description="Helical" evidence="7">
    <location>
        <begin position="400"/>
        <end position="422"/>
    </location>
</feature>
<feature type="transmembrane region" description="Helical" evidence="7">
    <location>
        <begin position="60"/>
        <end position="89"/>
    </location>
</feature>
<keyword evidence="3" id="KW-1003">Cell membrane</keyword>
<dbReference type="PANTHER" id="PTHR43549:SF3">
    <property type="entry name" value="MULTIDRUG RESISTANCE PROTEIN YPNP-RELATED"/>
    <property type="match status" value="1"/>
</dbReference>
<dbReference type="PIRSF" id="PIRSF006603">
    <property type="entry name" value="DinF"/>
    <property type="match status" value="1"/>
</dbReference>
<sequence length="465" mass="51157">MIKLPQQNEQSSVRSKDVKPLNLLKIFMVFLLPMLLSNFLQGLSGTLNNIFVSQMIGDKAFAALSAFFPVVFLMISIVIGLGAGGSILVGQAFGAGNLNKVKSITGTTLSLNFLLGIVFAVLGGLFLDELLVLLKTPDDLFLSTKHYAYVMLLNIPFIFLFICFTSLLRGAGDSLTPLLALIVSTLLGVCLTPIFILGPFGLPSLGIMSPALAILFANIMTMSLLIYYLKKTRHILAFTREFLSHLMIKISYLKIIFKISIPMTVQMITIAVSELLIVRLINTFGSDATTSYGAMIQILGYVQFPAISIAITVSILGAQAIGRGELALLKKITLTGLLVNLLLTGGLVLFILFFSDFIVRFFISDLTTIKLTKHILMLTLWGMIIFGFARVFAAIMQSSGIVLIPTLINVIVVIFIQLPIAGFLDNSFGLTGVWLSYPIAFSIMLLMQFSYYWFSWRHKTITRLI</sequence>
<feature type="transmembrane region" description="Helical" evidence="7">
    <location>
        <begin position="337"/>
        <end position="363"/>
    </location>
</feature>
<feature type="transmembrane region" description="Helical" evidence="7">
    <location>
        <begin position="207"/>
        <end position="229"/>
    </location>
</feature>
<keyword evidence="5 7" id="KW-1133">Transmembrane helix</keyword>
<evidence type="ECO:0000256" key="3">
    <source>
        <dbReference type="ARBA" id="ARBA00022475"/>
    </source>
</evidence>
<dbReference type="EMBL" id="JBHLXE010000092">
    <property type="protein sequence ID" value="MFC0180126.1"/>
    <property type="molecule type" value="Genomic_DNA"/>
</dbReference>
<evidence type="ECO:0000256" key="7">
    <source>
        <dbReference type="SAM" id="Phobius"/>
    </source>
</evidence>
<dbReference type="InterPro" id="IPR002528">
    <property type="entry name" value="MATE_fam"/>
</dbReference>
<feature type="transmembrane region" description="Helical" evidence="7">
    <location>
        <begin position="375"/>
        <end position="393"/>
    </location>
</feature>
<feature type="transmembrane region" description="Helical" evidence="7">
    <location>
        <begin position="292"/>
        <end position="316"/>
    </location>
</feature>
<reference evidence="8 9" key="1">
    <citation type="submission" date="2024-09" db="EMBL/GenBank/DDBJ databases">
        <authorList>
            <person name="Sun Q."/>
            <person name="Mori K."/>
        </authorList>
    </citation>
    <scope>NUCLEOTIDE SEQUENCE [LARGE SCALE GENOMIC DNA]</scope>
    <source>
        <strain evidence="8 9">CCM 8545</strain>
    </source>
</reference>
<dbReference type="RefSeq" id="WP_385877242.1">
    <property type="nucleotide sequence ID" value="NZ_JBHLXE010000092.1"/>
</dbReference>
<evidence type="ECO:0000256" key="1">
    <source>
        <dbReference type="ARBA" id="ARBA00004429"/>
    </source>
</evidence>
<accession>A0ABV6CAW4</accession>
<keyword evidence="9" id="KW-1185">Reference proteome</keyword>
<feature type="transmembrane region" description="Helical" evidence="7">
    <location>
        <begin position="147"/>
        <end position="167"/>
    </location>
</feature>
<feature type="transmembrane region" description="Helical" evidence="7">
    <location>
        <begin position="434"/>
        <end position="454"/>
    </location>
</feature>
<protein>
    <submittedName>
        <fullName evidence="8">MATE family efflux transporter</fullName>
    </submittedName>
</protein>
<evidence type="ECO:0000256" key="5">
    <source>
        <dbReference type="ARBA" id="ARBA00022989"/>
    </source>
</evidence>
<name>A0ABV6CAW4_9GAMM</name>
<feature type="transmembrane region" description="Helical" evidence="7">
    <location>
        <begin position="250"/>
        <end position="272"/>
    </location>
</feature>
<feature type="transmembrane region" description="Helical" evidence="7">
    <location>
        <begin position="179"/>
        <end position="201"/>
    </location>
</feature>
<dbReference type="NCBIfam" id="TIGR00797">
    <property type="entry name" value="matE"/>
    <property type="match status" value="1"/>
</dbReference>
<evidence type="ECO:0000256" key="2">
    <source>
        <dbReference type="ARBA" id="ARBA00022448"/>
    </source>
</evidence>
<feature type="transmembrane region" description="Helical" evidence="7">
    <location>
        <begin position="21"/>
        <end position="40"/>
    </location>
</feature>
<keyword evidence="6 7" id="KW-0472">Membrane</keyword>
<comment type="subcellular location">
    <subcellularLocation>
        <location evidence="1">Cell inner membrane</location>
        <topology evidence="1">Multi-pass membrane protein</topology>
    </subcellularLocation>
</comment>
<keyword evidence="2" id="KW-0813">Transport</keyword>